<organism evidence="2 3">
    <name type="scientific">Gigaspora margarita</name>
    <dbReference type="NCBI Taxonomy" id="4874"/>
    <lineage>
        <taxon>Eukaryota</taxon>
        <taxon>Fungi</taxon>
        <taxon>Fungi incertae sedis</taxon>
        <taxon>Mucoromycota</taxon>
        <taxon>Glomeromycotina</taxon>
        <taxon>Glomeromycetes</taxon>
        <taxon>Diversisporales</taxon>
        <taxon>Gigasporaceae</taxon>
        <taxon>Gigaspora</taxon>
    </lineage>
</organism>
<proteinExistence type="predicted"/>
<dbReference type="OrthoDB" id="424402at2759"/>
<evidence type="ECO:0000313" key="3">
    <source>
        <dbReference type="Proteomes" id="UP000439903"/>
    </source>
</evidence>
<dbReference type="SUPFAM" id="SSF82704">
    <property type="entry name" value="AlbA-like"/>
    <property type="match status" value="1"/>
</dbReference>
<comment type="caution">
    <text evidence="2">The sequence shown here is derived from an EMBL/GenBank/DDBJ whole genome shotgun (WGS) entry which is preliminary data.</text>
</comment>
<dbReference type="Proteomes" id="UP000439903">
    <property type="component" value="Unassembled WGS sequence"/>
</dbReference>
<dbReference type="InterPro" id="IPR002775">
    <property type="entry name" value="DNA/RNA-bd_Alba-like"/>
</dbReference>
<feature type="domain" description="DNA/RNA-binding protein Alba-like" evidence="1">
    <location>
        <begin position="26"/>
        <end position="93"/>
    </location>
</feature>
<dbReference type="Pfam" id="PF01918">
    <property type="entry name" value="Alba"/>
    <property type="match status" value="1"/>
</dbReference>
<evidence type="ECO:0000313" key="2">
    <source>
        <dbReference type="EMBL" id="KAF0519630.1"/>
    </source>
</evidence>
<dbReference type="GO" id="GO:0003676">
    <property type="term" value="F:nucleic acid binding"/>
    <property type="evidence" value="ECO:0007669"/>
    <property type="project" value="InterPro"/>
</dbReference>
<sequence>MEHISVPKPGSAEEAKEPNVTYQKITLRIAQSGKIQKYVEHGLKAFQGTSRNEEFVNIILILSGKGPTITRTITIAEILKRKMNGSLHQYTQIGRYNGRENIDDAINNILNGDENSEATVNSNYEKDDNGMVPFITIYLCTKTVPRLENILGYQK</sequence>
<protein>
    <submittedName>
        <fullName evidence="2">Ribonuclease p protein subunit p25-like protein</fullName>
    </submittedName>
</protein>
<name>A0A8H4EMJ2_GIGMA</name>
<dbReference type="AlphaFoldDB" id="A0A8H4EMJ2"/>
<dbReference type="EMBL" id="WTPW01000361">
    <property type="protein sequence ID" value="KAF0519630.1"/>
    <property type="molecule type" value="Genomic_DNA"/>
</dbReference>
<gene>
    <name evidence="2" type="ORF">F8M41_016554</name>
</gene>
<dbReference type="Gene3D" id="3.30.110.20">
    <property type="entry name" value="Alba-like domain"/>
    <property type="match status" value="1"/>
</dbReference>
<accession>A0A8H4EMJ2</accession>
<dbReference type="InterPro" id="IPR036882">
    <property type="entry name" value="Alba-like_dom_sf"/>
</dbReference>
<reference evidence="2 3" key="1">
    <citation type="journal article" date="2019" name="Environ. Microbiol.">
        <title>At the nexus of three kingdoms: the genome of the mycorrhizal fungus Gigaspora margarita provides insights into plant, endobacterial and fungal interactions.</title>
        <authorList>
            <person name="Venice F."/>
            <person name="Ghignone S."/>
            <person name="Salvioli di Fossalunga A."/>
            <person name="Amselem J."/>
            <person name="Novero M."/>
            <person name="Xianan X."/>
            <person name="Sedzielewska Toro K."/>
            <person name="Morin E."/>
            <person name="Lipzen A."/>
            <person name="Grigoriev I.V."/>
            <person name="Henrissat B."/>
            <person name="Martin F.M."/>
            <person name="Bonfante P."/>
        </authorList>
    </citation>
    <scope>NUCLEOTIDE SEQUENCE [LARGE SCALE GENOMIC DNA]</scope>
    <source>
        <strain evidence="2 3">BEG34</strain>
    </source>
</reference>
<keyword evidence="3" id="KW-1185">Reference proteome</keyword>
<evidence type="ECO:0000259" key="1">
    <source>
        <dbReference type="Pfam" id="PF01918"/>
    </source>
</evidence>